<evidence type="ECO:0000256" key="2">
    <source>
        <dbReference type="ARBA" id="ARBA00022898"/>
    </source>
</evidence>
<organism evidence="4 5">
    <name type="scientific">Hydrococcus rivularis NIES-593</name>
    <dbReference type="NCBI Taxonomy" id="1921803"/>
    <lineage>
        <taxon>Bacteria</taxon>
        <taxon>Bacillati</taxon>
        <taxon>Cyanobacteriota</taxon>
        <taxon>Cyanophyceae</taxon>
        <taxon>Pleurocapsales</taxon>
        <taxon>Hydrococcaceae</taxon>
        <taxon>Hydrococcus</taxon>
    </lineage>
</organism>
<reference evidence="4 5" key="1">
    <citation type="submission" date="2016-11" db="EMBL/GenBank/DDBJ databases">
        <title>Draft Genome Sequences of Nine Cyanobacterial Strains from Diverse Habitats.</title>
        <authorList>
            <person name="Zhu T."/>
            <person name="Hou S."/>
            <person name="Lu X."/>
            <person name="Hess W.R."/>
        </authorList>
    </citation>
    <scope>NUCLEOTIDE SEQUENCE [LARGE SCALE GENOMIC DNA]</scope>
    <source>
        <strain evidence="4 5">NIES-593</strain>
    </source>
</reference>
<evidence type="ECO:0000256" key="3">
    <source>
        <dbReference type="RuleBase" id="RU003560"/>
    </source>
</evidence>
<dbReference type="PANTHER" id="PTHR11986">
    <property type="entry name" value="AMINOTRANSFERASE CLASS III"/>
    <property type="match status" value="1"/>
</dbReference>
<evidence type="ECO:0000256" key="1">
    <source>
        <dbReference type="ARBA" id="ARBA00001933"/>
    </source>
</evidence>
<keyword evidence="4" id="KW-0032">Aminotransferase</keyword>
<dbReference type="FunFam" id="3.90.1150.10:FF:000086">
    <property type="entry name" value="Putative acetylornithine aminotransferase"/>
    <property type="match status" value="1"/>
</dbReference>
<dbReference type="CDD" id="cd00610">
    <property type="entry name" value="OAT_like"/>
    <property type="match status" value="1"/>
</dbReference>
<name>A0A1U7HGL7_9CYAN</name>
<keyword evidence="5" id="KW-1185">Reference proteome</keyword>
<gene>
    <name evidence="4" type="ORF">NIES593_11465</name>
</gene>
<dbReference type="Gene3D" id="3.90.1150.10">
    <property type="entry name" value="Aspartate Aminotransferase, domain 1"/>
    <property type="match status" value="1"/>
</dbReference>
<dbReference type="FunFam" id="3.40.640.10:FF:000004">
    <property type="entry name" value="Acetylornithine aminotransferase"/>
    <property type="match status" value="1"/>
</dbReference>
<dbReference type="RefSeq" id="WP_073599711.1">
    <property type="nucleotide sequence ID" value="NZ_MRCB01000012.1"/>
</dbReference>
<dbReference type="PANTHER" id="PTHR11986:SF121">
    <property type="entry name" value="BLR3010 PROTEIN"/>
    <property type="match status" value="1"/>
</dbReference>
<dbReference type="InterPro" id="IPR049704">
    <property type="entry name" value="Aminotrans_3_PPA_site"/>
</dbReference>
<dbReference type="InterPro" id="IPR015422">
    <property type="entry name" value="PyrdxlP-dep_Trfase_small"/>
</dbReference>
<dbReference type="EMBL" id="MRCB01000012">
    <property type="protein sequence ID" value="OKH22742.1"/>
    <property type="molecule type" value="Genomic_DNA"/>
</dbReference>
<dbReference type="InterPro" id="IPR005814">
    <property type="entry name" value="Aminotrans_3"/>
</dbReference>
<dbReference type="PROSITE" id="PS00600">
    <property type="entry name" value="AA_TRANSFER_CLASS_3"/>
    <property type="match status" value="1"/>
</dbReference>
<dbReference type="GO" id="GO:0030170">
    <property type="term" value="F:pyridoxal phosphate binding"/>
    <property type="evidence" value="ECO:0007669"/>
    <property type="project" value="InterPro"/>
</dbReference>
<dbReference type="InterPro" id="IPR050103">
    <property type="entry name" value="Class-III_PLP-dep_AT"/>
</dbReference>
<accession>A0A1U7HGL7</accession>
<keyword evidence="4" id="KW-0808">Transferase</keyword>
<dbReference type="Proteomes" id="UP000186868">
    <property type="component" value="Unassembled WGS sequence"/>
</dbReference>
<dbReference type="Pfam" id="PF00202">
    <property type="entry name" value="Aminotran_3"/>
    <property type="match status" value="1"/>
</dbReference>
<comment type="similarity">
    <text evidence="3">Belongs to the class-III pyridoxal-phosphate-dependent aminotransferase family.</text>
</comment>
<keyword evidence="2 3" id="KW-0663">Pyridoxal phosphate</keyword>
<dbReference type="Gene3D" id="3.40.640.10">
    <property type="entry name" value="Type I PLP-dependent aspartate aminotransferase-like (Major domain)"/>
    <property type="match status" value="1"/>
</dbReference>
<sequence length="460" mass="51094">MSFNLLQEIEKRRGENYRLHREYLNAQLVRVLNTIGYDRCYERGEGAYLIDGKGDRYLDFLSGFGVFALGRNHPVVKKALADVLDADLPALVQFDCALLPGMLAEALLAKAPKSLDRCFFANSGTEAIEAAIKFARYATGRSRILYCEQAFHGLTYGSLSLNGAKEFRQGFEPLLPECESIPFGDIDALARAMATGDVAAFFFEPIQGKGVNLPTDSYFTEAQRLCRQYGTLMVADEVQTGLGRTGKFFAFEHWGIEPDMIAIAKALSGGYVPVGAVLCRGAIFERVFHRMDRALVHGSTFGKNPLAMAAGLATLHVLEAENLIEHAARMGEAFTKVLQPLTEKYECFYEVRGKGLMLGLEFRAPRSLQLKLGWTMLETAQKGLFSQLITVPLFQRHRILTQVAGHNMNVIKLLPPLIITEQEVSAFVNAFEDVLADCHRYPGTIWDFGSTLVKQALKRA</sequence>
<comment type="cofactor">
    <cofactor evidence="1">
        <name>pyridoxal 5'-phosphate</name>
        <dbReference type="ChEBI" id="CHEBI:597326"/>
    </cofactor>
</comment>
<dbReference type="STRING" id="1921803.NIES593_11465"/>
<dbReference type="AlphaFoldDB" id="A0A1U7HGL7"/>
<evidence type="ECO:0000313" key="5">
    <source>
        <dbReference type="Proteomes" id="UP000186868"/>
    </source>
</evidence>
<proteinExistence type="inferred from homology"/>
<dbReference type="InterPro" id="IPR015424">
    <property type="entry name" value="PyrdxlP-dep_Trfase"/>
</dbReference>
<dbReference type="OrthoDB" id="9807885at2"/>
<dbReference type="PIRSF" id="PIRSF000521">
    <property type="entry name" value="Transaminase_4ab_Lys_Orn"/>
    <property type="match status" value="1"/>
</dbReference>
<dbReference type="SUPFAM" id="SSF53383">
    <property type="entry name" value="PLP-dependent transferases"/>
    <property type="match status" value="1"/>
</dbReference>
<protein>
    <submittedName>
        <fullName evidence="4">Aspartate aminotransferase family protein</fullName>
    </submittedName>
</protein>
<dbReference type="GO" id="GO:0042802">
    <property type="term" value="F:identical protein binding"/>
    <property type="evidence" value="ECO:0007669"/>
    <property type="project" value="TreeGrafter"/>
</dbReference>
<comment type="caution">
    <text evidence="4">The sequence shown here is derived from an EMBL/GenBank/DDBJ whole genome shotgun (WGS) entry which is preliminary data.</text>
</comment>
<dbReference type="InterPro" id="IPR015421">
    <property type="entry name" value="PyrdxlP-dep_Trfase_major"/>
</dbReference>
<evidence type="ECO:0000313" key="4">
    <source>
        <dbReference type="EMBL" id="OKH22742.1"/>
    </source>
</evidence>
<dbReference type="GO" id="GO:0008483">
    <property type="term" value="F:transaminase activity"/>
    <property type="evidence" value="ECO:0007669"/>
    <property type="project" value="UniProtKB-KW"/>
</dbReference>